<dbReference type="PROSITE" id="PS51011">
    <property type="entry name" value="ARID"/>
    <property type="match status" value="1"/>
</dbReference>
<evidence type="ECO:0000256" key="1">
    <source>
        <dbReference type="ARBA" id="ARBA00022449"/>
    </source>
</evidence>
<organism evidence="9">
    <name type="scientific">Tanacetum cinerariifolium</name>
    <name type="common">Dalmatian daisy</name>
    <name type="synonym">Chrysanthemum cinerariifolium</name>
    <dbReference type="NCBI Taxonomy" id="118510"/>
    <lineage>
        <taxon>Eukaryota</taxon>
        <taxon>Viridiplantae</taxon>
        <taxon>Streptophyta</taxon>
        <taxon>Embryophyta</taxon>
        <taxon>Tracheophyta</taxon>
        <taxon>Spermatophyta</taxon>
        <taxon>Magnoliopsida</taxon>
        <taxon>eudicotyledons</taxon>
        <taxon>Gunneridae</taxon>
        <taxon>Pentapetalae</taxon>
        <taxon>asterids</taxon>
        <taxon>campanulids</taxon>
        <taxon>Asterales</taxon>
        <taxon>Asteraceae</taxon>
        <taxon>Asteroideae</taxon>
        <taxon>Anthemideae</taxon>
        <taxon>Anthemidinae</taxon>
        <taxon>Tanacetum</taxon>
    </lineage>
</organism>
<dbReference type="GO" id="GO:0005509">
    <property type="term" value="F:calcium ion binding"/>
    <property type="evidence" value="ECO:0007669"/>
    <property type="project" value="InterPro"/>
</dbReference>
<dbReference type="Gene3D" id="1.10.150.60">
    <property type="entry name" value="ARID DNA-binding domain"/>
    <property type="match status" value="1"/>
</dbReference>
<comment type="caution">
    <text evidence="9">The sequence shown here is derived from an EMBL/GenBank/DDBJ whole genome shotgun (WGS) entry which is preliminary data.</text>
</comment>
<keyword evidence="5" id="KW-1133">Transmembrane helix</keyword>
<keyword evidence="6" id="KW-0732">Signal</keyword>
<feature type="domain" description="EF-hand" evidence="7">
    <location>
        <begin position="263"/>
        <end position="298"/>
    </location>
</feature>
<dbReference type="GO" id="GO:0006874">
    <property type="term" value="P:intracellular calcium ion homeostasis"/>
    <property type="evidence" value="ECO:0007669"/>
    <property type="project" value="TreeGrafter"/>
</dbReference>
<dbReference type="PROSITE" id="PS00018">
    <property type="entry name" value="EF_HAND_1"/>
    <property type="match status" value="1"/>
</dbReference>
<dbReference type="PANTHER" id="PTHR31503">
    <property type="entry name" value="VACUOLAR CALCIUM ION TRANSPORTER"/>
    <property type="match status" value="1"/>
</dbReference>
<dbReference type="InterPro" id="IPR001606">
    <property type="entry name" value="ARID_dom"/>
</dbReference>
<keyword evidence="1" id="KW-0050">Antiport</keyword>
<dbReference type="InterPro" id="IPR036431">
    <property type="entry name" value="ARID_dom_sf"/>
</dbReference>
<feature type="signal peptide" evidence="6">
    <location>
        <begin position="1"/>
        <end position="25"/>
    </location>
</feature>
<evidence type="ECO:0000256" key="5">
    <source>
        <dbReference type="SAM" id="Phobius"/>
    </source>
</evidence>
<dbReference type="GO" id="GO:0003677">
    <property type="term" value="F:DNA binding"/>
    <property type="evidence" value="ECO:0007669"/>
    <property type="project" value="InterPro"/>
</dbReference>
<dbReference type="SMART" id="SM00054">
    <property type="entry name" value="EFh"/>
    <property type="match status" value="2"/>
</dbReference>
<evidence type="ECO:0000259" key="8">
    <source>
        <dbReference type="PROSITE" id="PS51011"/>
    </source>
</evidence>
<dbReference type="Pfam" id="PF01388">
    <property type="entry name" value="ARID"/>
    <property type="match status" value="1"/>
</dbReference>
<feature type="transmembrane region" description="Helical" evidence="5">
    <location>
        <begin position="44"/>
        <end position="64"/>
    </location>
</feature>
<feature type="transmembrane region" description="Helical" evidence="5">
    <location>
        <begin position="207"/>
        <end position="229"/>
    </location>
</feature>
<feature type="chain" id="PRO_5026977760" evidence="6">
    <location>
        <begin position="26"/>
        <end position="785"/>
    </location>
</feature>
<keyword evidence="1" id="KW-0813">Transport</keyword>
<dbReference type="Gene3D" id="1.10.238.10">
    <property type="entry name" value="EF-hand"/>
    <property type="match status" value="1"/>
</dbReference>
<feature type="region of interest" description="Disordered" evidence="4">
    <location>
        <begin position="766"/>
        <end position="785"/>
    </location>
</feature>
<feature type="domain" description="ARID" evidence="8">
    <location>
        <begin position="608"/>
        <end position="700"/>
    </location>
</feature>
<keyword evidence="2" id="KW-0106">Calcium</keyword>
<accession>A0A6L2MKT9</accession>
<feature type="domain" description="EF-hand" evidence="7">
    <location>
        <begin position="303"/>
        <end position="338"/>
    </location>
</feature>
<dbReference type="SUPFAM" id="SSF47473">
    <property type="entry name" value="EF-hand"/>
    <property type="match status" value="1"/>
</dbReference>
<proteinExistence type="predicted"/>
<evidence type="ECO:0000313" key="9">
    <source>
        <dbReference type="EMBL" id="GEU73014.1"/>
    </source>
</evidence>
<dbReference type="InterPro" id="IPR004713">
    <property type="entry name" value="CaH_exchang"/>
</dbReference>
<evidence type="ECO:0000256" key="6">
    <source>
        <dbReference type="SAM" id="SignalP"/>
    </source>
</evidence>
<sequence length="785" mass="89185">MYAKSGTYVSILLVILIGFCGKIEGATVTCEPEYGFLPCTSETWGRLFLIVVYQYLIALAQSYVSEGSNKFFGLVGPGIFGASLFHIIGNFPSLYLVLQSGLSSNVEGAAYSTGMGMSMLTGSIVMNLTLIWPTVITFGSYSLSDDDDDDDSDLQQSPEDEPSFFTRLTAYGVKTDNETSYSARIMLASVIPFTILQLPSIINSTSITRVILLIALILVVSLYITYVTYQMFQPLAQNRIFEYVTQQFVKSKLETLLSTNGKPNARIIKEIYTGVDVNHDGQVSKTELKTLLVGMQLQSDGEISDDFVEKVMEQFDVSGDEFIQEDEFVRVMTKWLRETRKSASRDDFNPLRFFIKRNGPADEEEQTSSLIPKESPKPQISILEYLEALSLVLFGTAVTILISTPLTTDVWTFASNANVPSFLIPYFVIPCFSSISRILSTIKSASQKTERAASLTLSQSKLERPLRKKMRYGFIQRQLKRESEARLGNCIRQITHDCKEMLKRKMEEIELYNSTINKPQSHNILGRHKCFNCRQRGLIIKNYPVKKQNEGTEIIGNRSETAKVINEGFMATKHTVILKYPEWIHFETKCMIKGTDQGHWDNICQQWDTFRGKFDKVVKWFYKSYLEKALHGPIPPKINGVQIHLFDLYKLIEGLGGYLSVYFGNEFGTIGEILGPSKQDGEEVKKCYIKYLDVFTSYYKTTRVPNQEYRSNLDMPTKILEEGKEYTCLASHQCAFAEIKAPNMEAAKRKGKEKIEHFGVRLEDLSEKEYHDSQQLHPIQPNRKE</sequence>
<keyword evidence="5" id="KW-0812">Transmembrane</keyword>
<protein>
    <submittedName>
        <fullName evidence="9">Sodium/calcium exchanger NCL2-like</fullName>
    </submittedName>
</protein>
<dbReference type="CDD" id="cd00051">
    <property type="entry name" value="EFh"/>
    <property type="match status" value="1"/>
</dbReference>
<evidence type="ECO:0000256" key="4">
    <source>
        <dbReference type="SAM" id="MobiDB-lite"/>
    </source>
</evidence>
<gene>
    <name evidence="9" type="ORF">Tci_044992</name>
</gene>
<dbReference type="PROSITE" id="PS50222">
    <property type="entry name" value="EF_HAND_2"/>
    <property type="match status" value="2"/>
</dbReference>
<dbReference type="EMBL" id="BKCJ010006607">
    <property type="protein sequence ID" value="GEU73014.1"/>
    <property type="molecule type" value="Genomic_DNA"/>
</dbReference>
<reference evidence="9" key="1">
    <citation type="journal article" date="2019" name="Sci. Rep.">
        <title>Draft genome of Tanacetum cinerariifolium, the natural source of mosquito coil.</title>
        <authorList>
            <person name="Yamashiro T."/>
            <person name="Shiraishi A."/>
            <person name="Satake H."/>
            <person name="Nakayama K."/>
        </authorList>
    </citation>
    <scope>NUCLEOTIDE SEQUENCE</scope>
</reference>
<feature type="transmembrane region" description="Helical" evidence="5">
    <location>
        <begin position="109"/>
        <end position="132"/>
    </location>
</feature>
<keyword evidence="5" id="KW-0472">Membrane</keyword>
<dbReference type="GO" id="GO:0016020">
    <property type="term" value="C:membrane"/>
    <property type="evidence" value="ECO:0007669"/>
    <property type="project" value="InterPro"/>
</dbReference>
<dbReference type="InterPro" id="IPR011992">
    <property type="entry name" value="EF-hand-dom_pair"/>
</dbReference>
<dbReference type="AlphaFoldDB" id="A0A6L2MKT9"/>
<dbReference type="GO" id="GO:0015369">
    <property type="term" value="F:calcium:proton antiporter activity"/>
    <property type="evidence" value="ECO:0007669"/>
    <property type="project" value="TreeGrafter"/>
</dbReference>
<dbReference type="CDD" id="cd16100">
    <property type="entry name" value="ARID"/>
    <property type="match status" value="1"/>
</dbReference>
<keyword evidence="3" id="KW-0406">Ion transport</keyword>
<dbReference type="SUPFAM" id="SSF46774">
    <property type="entry name" value="ARID-like"/>
    <property type="match status" value="1"/>
</dbReference>
<evidence type="ECO:0000256" key="3">
    <source>
        <dbReference type="ARBA" id="ARBA00023065"/>
    </source>
</evidence>
<dbReference type="Pfam" id="PF13499">
    <property type="entry name" value="EF-hand_7"/>
    <property type="match status" value="1"/>
</dbReference>
<dbReference type="InterPro" id="IPR002048">
    <property type="entry name" value="EF_hand_dom"/>
</dbReference>
<name>A0A6L2MKT9_TANCI</name>
<evidence type="ECO:0000256" key="2">
    <source>
        <dbReference type="ARBA" id="ARBA00022837"/>
    </source>
</evidence>
<dbReference type="InterPro" id="IPR018247">
    <property type="entry name" value="EF_Hand_1_Ca_BS"/>
</dbReference>
<evidence type="ECO:0000259" key="7">
    <source>
        <dbReference type="PROSITE" id="PS50222"/>
    </source>
</evidence>
<feature type="transmembrane region" description="Helical" evidence="5">
    <location>
        <begin position="71"/>
        <end position="89"/>
    </location>
</feature>
<dbReference type="PANTHER" id="PTHR31503:SF80">
    <property type="entry name" value="EF-HAND DOMAIN-CONTAINING PROTEIN"/>
    <property type="match status" value="1"/>
</dbReference>